<keyword evidence="2" id="KW-0472">Membrane</keyword>
<feature type="transmembrane region" description="Helical" evidence="2">
    <location>
        <begin position="340"/>
        <end position="367"/>
    </location>
</feature>
<feature type="compositionally biased region" description="Basic and acidic residues" evidence="1">
    <location>
        <begin position="407"/>
        <end position="431"/>
    </location>
</feature>
<dbReference type="Proteomes" id="UP000177187">
    <property type="component" value="Unassembled WGS sequence"/>
</dbReference>
<proteinExistence type="predicted"/>
<dbReference type="EMBL" id="MFAF01000071">
    <property type="protein sequence ID" value="OGD75472.1"/>
    <property type="molecule type" value="Genomic_DNA"/>
</dbReference>
<sequence>MLRKLYFDFRDVLRAPRLGFSAKKIWVQFTGLVIGLGGYAVLAYASLLVAGSTFAEIWFNYGALPIPLAFGPSGGVANYFVGVPWYSWLIWGVGVLWGLVVALLAGTATAKLTYEQLRGNDFFSKREAWRFARKNAAAVVLSPVGLAILAAGLVFGGLVIGWFASWGAVSAWITAAIFPVIIGVTVFTLYLAVIIVVGVVIAPAVVATTKNDTFETIFELFSTVAAQPWRLFLYEFLLCLATMIAFGIFLVFILFALKVMKMVFGVWWGTDFTQYVLPQAQHYTHSFLRVPVDAAQVCVNRFLFCCQHQGVAPWLLLGNIPGVWWLLAPQTYSFIPVQPAAGLHVASIILAVGLIGLIGILASYLLATCQAGQTLIYVALRKKKDDENILERRDYDEEFPEFEVPEDLDKGEKPAEAGEKPKDEGKKGEKE</sequence>
<feature type="transmembrane region" description="Helical" evidence="2">
    <location>
        <begin position="162"/>
        <end position="182"/>
    </location>
</feature>
<feature type="transmembrane region" description="Helical" evidence="2">
    <location>
        <begin position="25"/>
        <end position="49"/>
    </location>
</feature>
<keyword evidence="2" id="KW-1133">Transmembrane helix</keyword>
<gene>
    <name evidence="3" type="ORF">A2Y64_03890</name>
</gene>
<feature type="transmembrane region" description="Helical" evidence="2">
    <location>
        <begin position="229"/>
        <end position="257"/>
    </location>
</feature>
<reference evidence="3 4" key="1">
    <citation type="journal article" date="2016" name="Nat. Commun.">
        <title>Thousands of microbial genomes shed light on interconnected biogeochemical processes in an aquifer system.</title>
        <authorList>
            <person name="Anantharaman K."/>
            <person name="Brown C.T."/>
            <person name="Hug L.A."/>
            <person name="Sharon I."/>
            <person name="Castelle C.J."/>
            <person name="Probst A.J."/>
            <person name="Thomas B.C."/>
            <person name="Singh A."/>
            <person name="Wilkins M.J."/>
            <person name="Karaoz U."/>
            <person name="Brodie E.L."/>
            <person name="Williams K.H."/>
            <person name="Hubbard S.S."/>
            <person name="Banfield J.F."/>
        </authorList>
    </citation>
    <scope>NUCLEOTIDE SEQUENCE [LARGE SCALE GENOMIC DNA]</scope>
</reference>
<feature type="compositionally biased region" description="Acidic residues" evidence="1">
    <location>
        <begin position="396"/>
        <end position="406"/>
    </location>
</feature>
<feature type="transmembrane region" description="Helical" evidence="2">
    <location>
        <begin position="189"/>
        <end position="209"/>
    </location>
</feature>
<feature type="transmembrane region" description="Helical" evidence="2">
    <location>
        <begin position="135"/>
        <end position="156"/>
    </location>
</feature>
<keyword evidence="2" id="KW-0812">Transmembrane</keyword>
<name>A0A1F5F759_9BACT</name>
<feature type="transmembrane region" description="Helical" evidence="2">
    <location>
        <begin position="61"/>
        <end position="82"/>
    </location>
</feature>
<accession>A0A1F5F759</accession>
<evidence type="ECO:0000313" key="4">
    <source>
        <dbReference type="Proteomes" id="UP000177187"/>
    </source>
</evidence>
<dbReference type="AlphaFoldDB" id="A0A1F5F759"/>
<feature type="transmembrane region" description="Helical" evidence="2">
    <location>
        <begin position="88"/>
        <end position="114"/>
    </location>
</feature>
<evidence type="ECO:0000256" key="1">
    <source>
        <dbReference type="SAM" id="MobiDB-lite"/>
    </source>
</evidence>
<evidence type="ECO:0000256" key="2">
    <source>
        <dbReference type="SAM" id="Phobius"/>
    </source>
</evidence>
<organism evidence="3 4">
    <name type="scientific">Candidatus Coatesbacteria bacterium RBG_13_66_14</name>
    <dbReference type="NCBI Taxonomy" id="1817816"/>
    <lineage>
        <taxon>Bacteria</taxon>
        <taxon>Candidatus Coatesiibacteriota</taxon>
    </lineage>
</organism>
<feature type="transmembrane region" description="Helical" evidence="2">
    <location>
        <begin position="311"/>
        <end position="328"/>
    </location>
</feature>
<evidence type="ECO:0000313" key="3">
    <source>
        <dbReference type="EMBL" id="OGD75472.1"/>
    </source>
</evidence>
<protein>
    <submittedName>
        <fullName evidence="3">Uncharacterized protein</fullName>
    </submittedName>
</protein>
<feature type="region of interest" description="Disordered" evidence="1">
    <location>
        <begin position="392"/>
        <end position="431"/>
    </location>
</feature>
<comment type="caution">
    <text evidence="3">The sequence shown here is derived from an EMBL/GenBank/DDBJ whole genome shotgun (WGS) entry which is preliminary data.</text>
</comment>